<keyword evidence="3" id="KW-1185">Reference proteome</keyword>
<reference evidence="1 3" key="2">
    <citation type="journal article" date="2014" name="BMC Genomics">
        <title>An improved genome release (version Mt4.0) for the model legume Medicago truncatula.</title>
        <authorList>
            <person name="Tang H."/>
            <person name="Krishnakumar V."/>
            <person name="Bidwell S."/>
            <person name="Rosen B."/>
            <person name="Chan A."/>
            <person name="Zhou S."/>
            <person name="Gentzbittel L."/>
            <person name="Childs K.L."/>
            <person name="Yandell M."/>
            <person name="Gundlach H."/>
            <person name="Mayer K.F."/>
            <person name="Schwartz D.C."/>
            <person name="Town C.D."/>
        </authorList>
    </citation>
    <scope>GENOME REANNOTATION</scope>
    <source>
        <strain evidence="1">A17</strain>
        <strain evidence="2 3">cv. Jemalong A17</strain>
    </source>
</reference>
<evidence type="ECO:0000313" key="1">
    <source>
        <dbReference type="EMBL" id="KEH23665.1"/>
    </source>
</evidence>
<dbReference type="EnsemblPlants" id="KEH23665">
    <property type="protein sequence ID" value="KEH23665"/>
    <property type="gene ID" value="MTR_7g092645"/>
</dbReference>
<accession>A0A072UCT1</accession>
<evidence type="ECO:0000313" key="3">
    <source>
        <dbReference type="Proteomes" id="UP000002051"/>
    </source>
</evidence>
<evidence type="ECO:0000313" key="2">
    <source>
        <dbReference type="EnsemblPlants" id="KEH23665"/>
    </source>
</evidence>
<organism evidence="1 3">
    <name type="scientific">Medicago truncatula</name>
    <name type="common">Barrel medic</name>
    <name type="synonym">Medicago tribuloides</name>
    <dbReference type="NCBI Taxonomy" id="3880"/>
    <lineage>
        <taxon>Eukaryota</taxon>
        <taxon>Viridiplantae</taxon>
        <taxon>Streptophyta</taxon>
        <taxon>Embryophyta</taxon>
        <taxon>Tracheophyta</taxon>
        <taxon>Spermatophyta</taxon>
        <taxon>Magnoliopsida</taxon>
        <taxon>eudicotyledons</taxon>
        <taxon>Gunneridae</taxon>
        <taxon>Pentapetalae</taxon>
        <taxon>rosids</taxon>
        <taxon>fabids</taxon>
        <taxon>Fabales</taxon>
        <taxon>Fabaceae</taxon>
        <taxon>Papilionoideae</taxon>
        <taxon>50 kb inversion clade</taxon>
        <taxon>NPAAA clade</taxon>
        <taxon>Hologalegina</taxon>
        <taxon>IRL clade</taxon>
        <taxon>Trifolieae</taxon>
        <taxon>Medicago</taxon>
    </lineage>
</organism>
<protein>
    <submittedName>
        <fullName evidence="1 2">Uncharacterized protein</fullName>
    </submittedName>
</protein>
<sequence length="125" mass="14410">MVEFKREKRKYAEFSHNDLKYVEFCGCVFSADVIELASQLLRNANSLNKMTFSSLHKFYIGAGRWTSGSDGCLLGQNVIYEMLKDEVQKGKIVGEFTKSKRWYKVPHDVSKRGPVICNLHGRVLW</sequence>
<dbReference type="AlphaFoldDB" id="A0A072UCT1"/>
<gene>
    <name evidence="1" type="ordered locus">MTR_7g092645</name>
</gene>
<name>A0A072UCT1_MEDTR</name>
<dbReference type="EMBL" id="CM001223">
    <property type="protein sequence ID" value="KEH23665.1"/>
    <property type="molecule type" value="Genomic_DNA"/>
</dbReference>
<reference evidence="2" key="3">
    <citation type="submission" date="2015-04" db="UniProtKB">
        <authorList>
            <consortium name="EnsemblPlants"/>
        </authorList>
    </citation>
    <scope>IDENTIFICATION</scope>
    <source>
        <strain evidence="2">cv. Jemalong A17</strain>
    </source>
</reference>
<reference evidence="1 3" key="1">
    <citation type="journal article" date="2011" name="Nature">
        <title>The Medicago genome provides insight into the evolution of rhizobial symbioses.</title>
        <authorList>
            <person name="Young N.D."/>
            <person name="Debelle F."/>
            <person name="Oldroyd G.E."/>
            <person name="Geurts R."/>
            <person name="Cannon S.B."/>
            <person name="Udvardi M.K."/>
            <person name="Benedito V.A."/>
            <person name="Mayer K.F."/>
            <person name="Gouzy J."/>
            <person name="Schoof H."/>
            <person name="Van de Peer Y."/>
            <person name="Proost S."/>
            <person name="Cook D.R."/>
            <person name="Meyers B.C."/>
            <person name="Spannagl M."/>
            <person name="Cheung F."/>
            <person name="De Mita S."/>
            <person name="Krishnakumar V."/>
            <person name="Gundlach H."/>
            <person name="Zhou S."/>
            <person name="Mudge J."/>
            <person name="Bharti A.K."/>
            <person name="Murray J.D."/>
            <person name="Naoumkina M.A."/>
            <person name="Rosen B."/>
            <person name="Silverstein K.A."/>
            <person name="Tang H."/>
            <person name="Rombauts S."/>
            <person name="Zhao P.X."/>
            <person name="Zhou P."/>
            <person name="Barbe V."/>
            <person name="Bardou P."/>
            <person name="Bechner M."/>
            <person name="Bellec A."/>
            <person name="Berger A."/>
            <person name="Berges H."/>
            <person name="Bidwell S."/>
            <person name="Bisseling T."/>
            <person name="Choisne N."/>
            <person name="Couloux A."/>
            <person name="Denny R."/>
            <person name="Deshpande S."/>
            <person name="Dai X."/>
            <person name="Doyle J.J."/>
            <person name="Dudez A.M."/>
            <person name="Farmer A.D."/>
            <person name="Fouteau S."/>
            <person name="Franken C."/>
            <person name="Gibelin C."/>
            <person name="Gish J."/>
            <person name="Goldstein S."/>
            <person name="Gonzalez A.J."/>
            <person name="Green P.J."/>
            <person name="Hallab A."/>
            <person name="Hartog M."/>
            <person name="Hua A."/>
            <person name="Humphray S.J."/>
            <person name="Jeong D.H."/>
            <person name="Jing Y."/>
            <person name="Jocker A."/>
            <person name="Kenton S.M."/>
            <person name="Kim D.J."/>
            <person name="Klee K."/>
            <person name="Lai H."/>
            <person name="Lang C."/>
            <person name="Lin S."/>
            <person name="Macmil S.L."/>
            <person name="Magdelenat G."/>
            <person name="Matthews L."/>
            <person name="McCorrison J."/>
            <person name="Monaghan E.L."/>
            <person name="Mun J.H."/>
            <person name="Najar F.Z."/>
            <person name="Nicholson C."/>
            <person name="Noirot C."/>
            <person name="O'Bleness M."/>
            <person name="Paule C.R."/>
            <person name="Poulain J."/>
            <person name="Prion F."/>
            <person name="Qin B."/>
            <person name="Qu C."/>
            <person name="Retzel E.F."/>
            <person name="Riddle C."/>
            <person name="Sallet E."/>
            <person name="Samain S."/>
            <person name="Samson N."/>
            <person name="Sanders I."/>
            <person name="Saurat O."/>
            <person name="Scarpelli C."/>
            <person name="Schiex T."/>
            <person name="Segurens B."/>
            <person name="Severin A.J."/>
            <person name="Sherrier D.J."/>
            <person name="Shi R."/>
            <person name="Sims S."/>
            <person name="Singer S.R."/>
            <person name="Sinharoy S."/>
            <person name="Sterck L."/>
            <person name="Viollet A."/>
            <person name="Wang B.B."/>
            <person name="Wang K."/>
            <person name="Wang M."/>
            <person name="Wang X."/>
            <person name="Warfsmann J."/>
            <person name="Weissenbach J."/>
            <person name="White D.D."/>
            <person name="White J.D."/>
            <person name="Wiley G.B."/>
            <person name="Wincker P."/>
            <person name="Xing Y."/>
            <person name="Yang L."/>
            <person name="Yao Z."/>
            <person name="Ying F."/>
            <person name="Zhai J."/>
            <person name="Zhou L."/>
            <person name="Zuber A."/>
            <person name="Denarie J."/>
            <person name="Dixon R.A."/>
            <person name="May G.D."/>
            <person name="Schwartz D.C."/>
            <person name="Rogers J."/>
            <person name="Quetier F."/>
            <person name="Town C.D."/>
            <person name="Roe B.A."/>
        </authorList>
    </citation>
    <scope>NUCLEOTIDE SEQUENCE [LARGE SCALE GENOMIC DNA]</scope>
    <source>
        <strain evidence="1">A17</strain>
        <strain evidence="2 3">cv. Jemalong A17</strain>
    </source>
</reference>
<dbReference type="HOGENOM" id="CLU_137593_0_0_1"/>
<dbReference type="Proteomes" id="UP000002051">
    <property type="component" value="Unassembled WGS sequence"/>
</dbReference>
<proteinExistence type="predicted"/>